<proteinExistence type="predicted"/>
<gene>
    <name evidence="1" type="ORF">KY465_02315</name>
</gene>
<dbReference type="Proteomes" id="UP001430804">
    <property type="component" value="Unassembled WGS sequence"/>
</dbReference>
<sequence>MEVEQATWHYAVAMAAFALFGAAAHVVRAVCNLFPDKISDTAVVNILVSRGYGWADHLFGSEFDEGGYYRLDSSKNLKLSVAFTVAGGMLVLLASEEAAQGMSVIVETGCEALIALFRLRVEEIFG</sequence>
<accession>A0ABS6WKC1</accession>
<evidence type="ECO:0000313" key="1">
    <source>
        <dbReference type="EMBL" id="MBW3096108.1"/>
    </source>
</evidence>
<dbReference type="EMBL" id="JAHWQX010000001">
    <property type="protein sequence ID" value="MBW3096108.1"/>
    <property type="molecule type" value="Genomic_DNA"/>
</dbReference>
<keyword evidence="2" id="KW-1185">Reference proteome</keyword>
<name>A0ABS6WKC1_9HYPH</name>
<reference evidence="1" key="1">
    <citation type="submission" date="2021-07" db="EMBL/GenBank/DDBJ databases">
        <title>Pseudohoeflea marina sp. nov. a polyhydroxyalcanoate-producing bacterium.</title>
        <authorList>
            <person name="Zheng W."/>
            <person name="Yu S."/>
            <person name="Huang Y."/>
        </authorList>
    </citation>
    <scope>NUCLEOTIDE SEQUENCE</scope>
    <source>
        <strain evidence="1">DP4N28-3</strain>
    </source>
</reference>
<comment type="caution">
    <text evidence="1">The sequence shown here is derived from an EMBL/GenBank/DDBJ whole genome shotgun (WGS) entry which is preliminary data.</text>
</comment>
<evidence type="ECO:0000313" key="2">
    <source>
        <dbReference type="Proteomes" id="UP001430804"/>
    </source>
</evidence>
<organism evidence="1 2">
    <name type="scientific">Pseudohoeflea coraliihabitans</name>
    <dbReference type="NCBI Taxonomy" id="2860393"/>
    <lineage>
        <taxon>Bacteria</taxon>
        <taxon>Pseudomonadati</taxon>
        <taxon>Pseudomonadota</taxon>
        <taxon>Alphaproteobacteria</taxon>
        <taxon>Hyphomicrobiales</taxon>
        <taxon>Rhizobiaceae</taxon>
        <taxon>Pseudohoeflea</taxon>
    </lineage>
</organism>
<dbReference type="RefSeq" id="WP_219158019.1">
    <property type="nucleotide sequence ID" value="NZ_JAHWQX010000001.1"/>
</dbReference>
<protein>
    <submittedName>
        <fullName evidence="1">Uncharacterized protein</fullName>
    </submittedName>
</protein>